<keyword evidence="8" id="KW-0997">Cell inner membrane</keyword>
<evidence type="ECO:0000256" key="3">
    <source>
        <dbReference type="ARBA" id="ARBA00022448"/>
    </source>
</evidence>
<dbReference type="PANTHER" id="PTHR23502">
    <property type="entry name" value="MAJOR FACILITATOR SUPERFAMILY"/>
    <property type="match status" value="1"/>
</dbReference>
<feature type="transmembrane region" description="Helical" evidence="8">
    <location>
        <begin position="364"/>
        <end position="381"/>
    </location>
</feature>
<feature type="transmembrane region" description="Helical" evidence="8">
    <location>
        <begin position="306"/>
        <end position="328"/>
    </location>
</feature>
<gene>
    <name evidence="10" type="ORF">EDC56_3594</name>
</gene>
<proteinExistence type="inferred from homology"/>
<protein>
    <recommendedName>
        <fullName evidence="8">Bcr/CflA family efflux transporter</fullName>
    </recommendedName>
</protein>
<dbReference type="CDD" id="cd17320">
    <property type="entry name" value="MFS_MdfA_MDR_like"/>
    <property type="match status" value="1"/>
</dbReference>
<keyword evidence="3 8" id="KW-0813">Transport</keyword>
<feature type="domain" description="Major facilitator superfamily (MFS) profile" evidence="9">
    <location>
        <begin position="8"/>
        <end position="386"/>
    </location>
</feature>
<evidence type="ECO:0000256" key="2">
    <source>
        <dbReference type="ARBA" id="ARBA00006236"/>
    </source>
</evidence>
<dbReference type="AlphaFoldDB" id="A0A3N2DDQ3"/>
<reference evidence="10 11" key="1">
    <citation type="submission" date="2018-11" db="EMBL/GenBank/DDBJ databases">
        <title>Genomic Encyclopedia of Type Strains, Phase IV (KMG-IV): sequencing the most valuable type-strain genomes for metagenomic binning, comparative biology and taxonomic classification.</title>
        <authorList>
            <person name="Goeker M."/>
        </authorList>
    </citation>
    <scope>NUCLEOTIDE SEQUENCE [LARGE SCALE GENOMIC DNA]</scope>
    <source>
        <strain evidence="10 11">DSM 100316</strain>
    </source>
</reference>
<keyword evidence="4" id="KW-1003">Cell membrane</keyword>
<evidence type="ECO:0000313" key="11">
    <source>
        <dbReference type="Proteomes" id="UP000275394"/>
    </source>
</evidence>
<dbReference type="GO" id="GO:0005886">
    <property type="term" value="C:plasma membrane"/>
    <property type="evidence" value="ECO:0007669"/>
    <property type="project" value="UniProtKB-SubCell"/>
</dbReference>
<dbReference type="NCBIfam" id="TIGR00710">
    <property type="entry name" value="efflux_Bcr_CflA"/>
    <property type="match status" value="1"/>
</dbReference>
<evidence type="ECO:0000256" key="7">
    <source>
        <dbReference type="ARBA" id="ARBA00023136"/>
    </source>
</evidence>
<accession>A0A3N2DDQ3</accession>
<sequence length="396" mass="44107">MSKSERILLLFILLLIVIGQASIDIYLPSLPSIMRQFAVPVQSAQMTLSAFLLGFGVSQIFYGPLSDRFGRKPILLFGMCLFLVVTLALTQATSVEMFFAMRVLQGVTMGAASVCARAMMRDTFSGDKLLVAASYMAMAWAMVPILAPALGGYIEQYLRWQYSFYLLVGIVAAMLFMLCFIAESNKNKTPSLSLSAVSRSYLMLFKSADFNLNVVILSLLFGVFSIVNIASPIIYQRVFHFTALQYGLTMLVISIGYLLGSYVNKRVVVREKKRAVVSKSILLLLIVSLSYGLFVFYFSGQSLLTMIYIFIIYLLLGFVFANCLSDCLSPFQRNAGSASAMYGFVVFITGFVISYIYAHYFTTSVLTMTLGALTLSLLMFFPNRYLSRQQKSRVTA</sequence>
<dbReference type="RefSeq" id="WP_123713922.1">
    <property type="nucleotide sequence ID" value="NZ_RKHR01000008.1"/>
</dbReference>
<keyword evidence="6 8" id="KW-1133">Transmembrane helix</keyword>
<dbReference type="OrthoDB" id="9812221at2"/>
<feature type="transmembrane region" description="Helical" evidence="8">
    <location>
        <begin position="340"/>
        <end position="358"/>
    </location>
</feature>
<name>A0A3N2DDQ3_9GAMM</name>
<feature type="transmembrane region" description="Helical" evidence="8">
    <location>
        <begin position="45"/>
        <end position="62"/>
    </location>
</feature>
<keyword evidence="5 8" id="KW-0812">Transmembrane</keyword>
<dbReference type="Proteomes" id="UP000275394">
    <property type="component" value="Unassembled WGS sequence"/>
</dbReference>
<feature type="transmembrane region" description="Helical" evidence="8">
    <location>
        <begin position="281"/>
        <end position="300"/>
    </location>
</feature>
<comment type="caution">
    <text evidence="8">Lacks conserved residue(s) required for the propagation of feature annotation.</text>
</comment>
<evidence type="ECO:0000256" key="8">
    <source>
        <dbReference type="RuleBase" id="RU365088"/>
    </source>
</evidence>
<evidence type="ECO:0000256" key="1">
    <source>
        <dbReference type="ARBA" id="ARBA00004651"/>
    </source>
</evidence>
<evidence type="ECO:0000259" key="9">
    <source>
        <dbReference type="PROSITE" id="PS50850"/>
    </source>
</evidence>
<feature type="transmembrane region" description="Helical" evidence="8">
    <location>
        <begin position="162"/>
        <end position="182"/>
    </location>
</feature>
<feature type="transmembrane region" description="Helical" evidence="8">
    <location>
        <begin position="210"/>
        <end position="235"/>
    </location>
</feature>
<feature type="transmembrane region" description="Helical" evidence="8">
    <location>
        <begin position="74"/>
        <end position="93"/>
    </location>
</feature>
<dbReference type="InterPro" id="IPR004812">
    <property type="entry name" value="Efflux_drug-R_Bcr/CmlA"/>
</dbReference>
<dbReference type="EMBL" id="RKHR01000008">
    <property type="protein sequence ID" value="ROR97925.1"/>
    <property type="molecule type" value="Genomic_DNA"/>
</dbReference>
<comment type="caution">
    <text evidence="10">The sequence shown here is derived from an EMBL/GenBank/DDBJ whole genome shotgun (WGS) entry which is preliminary data.</text>
</comment>
<keyword evidence="11" id="KW-1185">Reference proteome</keyword>
<feature type="transmembrane region" description="Helical" evidence="8">
    <location>
        <begin position="129"/>
        <end position="150"/>
    </location>
</feature>
<comment type="subcellular location">
    <subcellularLocation>
        <location evidence="8">Cell inner membrane</location>
        <topology evidence="8">Multi-pass membrane protein</topology>
    </subcellularLocation>
    <subcellularLocation>
        <location evidence="1">Cell membrane</location>
        <topology evidence="1">Multi-pass membrane protein</topology>
    </subcellularLocation>
</comment>
<dbReference type="Pfam" id="PF07690">
    <property type="entry name" value="MFS_1"/>
    <property type="match status" value="1"/>
</dbReference>
<evidence type="ECO:0000313" key="10">
    <source>
        <dbReference type="EMBL" id="ROR97925.1"/>
    </source>
</evidence>
<comment type="similarity">
    <text evidence="2 8">Belongs to the major facilitator superfamily. Bcr/CmlA family.</text>
</comment>
<dbReference type="PANTHER" id="PTHR23502:SF132">
    <property type="entry name" value="POLYAMINE TRANSPORTER 2-RELATED"/>
    <property type="match status" value="1"/>
</dbReference>
<evidence type="ECO:0000256" key="6">
    <source>
        <dbReference type="ARBA" id="ARBA00022989"/>
    </source>
</evidence>
<dbReference type="GO" id="GO:0042910">
    <property type="term" value="F:xenobiotic transmembrane transporter activity"/>
    <property type="evidence" value="ECO:0007669"/>
    <property type="project" value="InterPro"/>
</dbReference>
<keyword evidence="7 8" id="KW-0472">Membrane</keyword>
<dbReference type="InterPro" id="IPR036259">
    <property type="entry name" value="MFS_trans_sf"/>
</dbReference>
<dbReference type="InterPro" id="IPR011701">
    <property type="entry name" value="MFS"/>
</dbReference>
<dbReference type="GO" id="GO:1990961">
    <property type="term" value="P:xenobiotic detoxification by transmembrane export across the plasma membrane"/>
    <property type="evidence" value="ECO:0007669"/>
    <property type="project" value="InterPro"/>
</dbReference>
<dbReference type="PROSITE" id="PS50850">
    <property type="entry name" value="MFS"/>
    <property type="match status" value="1"/>
</dbReference>
<feature type="transmembrane region" description="Helical" evidence="8">
    <location>
        <begin position="99"/>
        <end position="117"/>
    </location>
</feature>
<organism evidence="10 11">
    <name type="scientific">Sinobacterium caligoides</name>
    <dbReference type="NCBI Taxonomy" id="933926"/>
    <lineage>
        <taxon>Bacteria</taxon>
        <taxon>Pseudomonadati</taxon>
        <taxon>Pseudomonadota</taxon>
        <taxon>Gammaproteobacteria</taxon>
        <taxon>Cellvibrionales</taxon>
        <taxon>Spongiibacteraceae</taxon>
        <taxon>Sinobacterium</taxon>
    </lineage>
</organism>
<evidence type="ECO:0000256" key="4">
    <source>
        <dbReference type="ARBA" id="ARBA00022475"/>
    </source>
</evidence>
<evidence type="ECO:0000256" key="5">
    <source>
        <dbReference type="ARBA" id="ARBA00022692"/>
    </source>
</evidence>
<dbReference type="Gene3D" id="1.20.1720.10">
    <property type="entry name" value="Multidrug resistance protein D"/>
    <property type="match status" value="1"/>
</dbReference>
<feature type="transmembrane region" description="Helical" evidence="8">
    <location>
        <begin position="241"/>
        <end position="260"/>
    </location>
</feature>
<dbReference type="SUPFAM" id="SSF103473">
    <property type="entry name" value="MFS general substrate transporter"/>
    <property type="match status" value="1"/>
</dbReference>
<dbReference type="InterPro" id="IPR020846">
    <property type="entry name" value="MFS_dom"/>
</dbReference>